<reference evidence="1 2" key="1">
    <citation type="submission" date="2018-08" db="EMBL/GenBank/DDBJ databases">
        <title>A genome reference for cultivated species of the human gut microbiota.</title>
        <authorList>
            <person name="Zou Y."/>
            <person name="Xue W."/>
            <person name="Luo G."/>
        </authorList>
    </citation>
    <scope>NUCLEOTIDE SEQUENCE [LARGE SCALE GENOMIC DNA]</scope>
    <source>
        <strain evidence="1 2">TF11-15AC</strain>
    </source>
</reference>
<name>A0A3E4M7U1_9FIRM</name>
<gene>
    <name evidence="1" type="ORF">DXD13_00935</name>
</gene>
<comment type="caution">
    <text evidence="1">The sequence shown here is derived from an EMBL/GenBank/DDBJ whole genome shotgun (WGS) entry which is preliminary data.</text>
</comment>
<dbReference type="Proteomes" id="UP000261052">
    <property type="component" value="Unassembled WGS sequence"/>
</dbReference>
<dbReference type="RefSeq" id="WP_117684581.1">
    <property type="nucleotide sequence ID" value="NZ_QSQP01000001.1"/>
</dbReference>
<dbReference type="AlphaFoldDB" id="A0A3E4M7U1"/>
<evidence type="ECO:0000313" key="2">
    <source>
        <dbReference type="Proteomes" id="UP000261052"/>
    </source>
</evidence>
<proteinExistence type="predicted"/>
<evidence type="ECO:0000313" key="1">
    <source>
        <dbReference type="EMBL" id="RGK45676.1"/>
    </source>
</evidence>
<organism evidence="1 2">
    <name type="scientific">Agathobacter rectalis</name>
    <dbReference type="NCBI Taxonomy" id="39491"/>
    <lineage>
        <taxon>Bacteria</taxon>
        <taxon>Bacillati</taxon>
        <taxon>Bacillota</taxon>
        <taxon>Clostridia</taxon>
        <taxon>Lachnospirales</taxon>
        <taxon>Lachnospiraceae</taxon>
        <taxon>Agathobacter</taxon>
    </lineage>
</organism>
<sequence length="127" mass="14858">MIKMTRVYGDMYVPREYCTFTNPVTSGGTEEVDYVDMPCENGCEKECENCTLQKIMNEYARLTRQDIDEKKRHCEECENYKEIRKGPRGGKKGICRILRPSEVRNGRARACKRFREQNEQTTGKETV</sequence>
<protein>
    <submittedName>
        <fullName evidence="1">Uncharacterized protein</fullName>
    </submittedName>
</protein>
<accession>A0A3E4M7U1</accession>
<dbReference type="EMBL" id="QSQP01000001">
    <property type="protein sequence ID" value="RGK45676.1"/>
    <property type="molecule type" value="Genomic_DNA"/>
</dbReference>